<evidence type="ECO:0000313" key="4">
    <source>
        <dbReference type="EMBL" id="KAF4138211.1"/>
    </source>
</evidence>
<reference evidence="4" key="1">
    <citation type="submission" date="2020-03" db="EMBL/GenBank/DDBJ databases">
        <title>Hybrid Assembly of Korean Phytophthora infestans isolates.</title>
        <authorList>
            <person name="Prokchorchik M."/>
            <person name="Lee Y."/>
            <person name="Seo J."/>
            <person name="Cho J.-H."/>
            <person name="Park Y.-E."/>
            <person name="Jang D.-C."/>
            <person name="Im J.-S."/>
            <person name="Choi J.-G."/>
            <person name="Park H.-J."/>
            <person name="Lee G.-B."/>
            <person name="Lee Y.-G."/>
            <person name="Hong S.-Y."/>
            <person name="Cho K."/>
            <person name="Sohn K.H."/>
        </authorList>
    </citation>
    <scope>NUCLEOTIDE SEQUENCE</scope>
    <source>
        <strain evidence="4">KR_2_A2</strain>
    </source>
</reference>
<comment type="caution">
    <text evidence="4">The sequence shown here is derived from an EMBL/GenBank/DDBJ whole genome shotgun (WGS) entry which is preliminary data.</text>
</comment>
<feature type="transmembrane region" description="Helical" evidence="2">
    <location>
        <begin position="360"/>
        <end position="380"/>
    </location>
</feature>
<dbReference type="AlphaFoldDB" id="A0A8S9UBT6"/>
<keyword evidence="2" id="KW-1133">Transmembrane helix</keyword>
<gene>
    <name evidence="4" type="ORF">GN958_ATG12591</name>
</gene>
<proteinExistence type="predicted"/>
<dbReference type="Pfam" id="PF13843">
    <property type="entry name" value="DDE_Tnp_1_7"/>
    <property type="match status" value="1"/>
</dbReference>
<dbReference type="InterPro" id="IPR029526">
    <property type="entry name" value="PGBD"/>
</dbReference>
<name>A0A8S9UBT6_PHYIN</name>
<feature type="domain" description="PiggyBac transposable element-derived protein" evidence="3">
    <location>
        <begin position="264"/>
        <end position="374"/>
    </location>
</feature>
<feature type="compositionally biased region" description="Low complexity" evidence="1">
    <location>
        <begin position="82"/>
        <end position="96"/>
    </location>
</feature>
<sequence length="382" mass="41747">MQPPLTPGDRVEGKSKKLAERRGVVLMVNIESRMRLYRVQWASGIVGTVSARSIRREVGVAAWTPSDLAREVGDAKGDTGVDAADSSSDMSISNCSSDEERGSAASSTITADGGDSGLPRAENGDDGSVYAHGRRWIHCDAVYIDPADFVSARKASIHWPSHLLLGERSFASYFYLMSPMGSVQTTIQETNTLLVERRQGVIGRGEFFRWIGIRLAMTLEPRRGPLTVYWNSSVSEGSVGTVANFGQLYGMTCRTFHTFKALFVISPGAVLCVDECMSSWQGREEKYTHDGILHLTKIQRKPEGVGLDIHVMEGAQRQRQKAYNVEFGEGTAVVLRLAQPYAGSGRTVVTDSAFASVKTLVQLNSMMGLYFMVFLGLVAVTQ</sequence>
<dbReference type="Proteomes" id="UP000704712">
    <property type="component" value="Unassembled WGS sequence"/>
</dbReference>
<protein>
    <submittedName>
        <fullName evidence="4">Transposase IS4</fullName>
    </submittedName>
</protein>
<evidence type="ECO:0000256" key="1">
    <source>
        <dbReference type="SAM" id="MobiDB-lite"/>
    </source>
</evidence>
<evidence type="ECO:0000259" key="3">
    <source>
        <dbReference type="Pfam" id="PF13843"/>
    </source>
</evidence>
<evidence type="ECO:0000313" key="5">
    <source>
        <dbReference type="Proteomes" id="UP000704712"/>
    </source>
</evidence>
<keyword evidence="2" id="KW-0812">Transmembrane</keyword>
<keyword evidence="2" id="KW-0472">Membrane</keyword>
<evidence type="ECO:0000256" key="2">
    <source>
        <dbReference type="SAM" id="Phobius"/>
    </source>
</evidence>
<organism evidence="4 5">
    <name type="scientific">Phytophthora infestans</name>
    <name type="common">Potato late blight agent</name>
    <name type="synonym">Botrytis infestans</name>
    <dbReference type="NCBI Taxonomy" id="4787"/>
    <lineage>
        <taxon>Eukaryota</taxon>
        <taxon>Sar</taxon>
        <taxon>Stramenopiles</taxon>
        <taxon>Oomycota</taxon>
        <taxon>Peronosporomycetes</taxon>
        <taxon>Peronosporales</taxon>
        <taxon>Peronosporaceae</taxon>
        <taxon>Phytophthora</taxon>
    </lineage>
</organism>
<dbReference type="EMBL" id="JAACNO010001715">
    <property type="protein sequence ID" value="KAF4138211.1"/>
    <property type="molecule type" value="Genomic_DNA"/>
</dbReference>
<accession>A0A8S9UBT6</accession>
<feature type="region of interest" description="Disordered" evidence="1">
    <location>
        <begin position="71"/>
        <end position="124"/>
    </location>
</feature>